<sequence>MKWFSRNEHKSSGINETRKAQLEKIQQYERFILLKVSRCGCKSAIRQMDRMYPVDKPPKLPFPGCDAAACHCAYEGVVDRRSQKSRRYRIERRRAHRDGTDRRMNHGRRKSDLLVAYGHF</sequence>
<gene>
    <name evidence="1" type="ORF">AAY24_03670</name>
</gene>
<proteinExistence type="predicted"/>
<evidence type="ECO:0000313" key="2">
    <source>
        <dbReference type="Proteomes" id="UP000034410"/>
    </source>
</evidence>
<accession>A0A0F7JW46</accession>
<keyword evidence="2" id="KW-1185">Reference proteome</keyword>
<dbReference type="AlphaFoldDB" id="A0A0F7JW46"/>
<dbReference type="Proteomes" id="UP000034410">
    <property type="component" value="Chromosome"/>
</dbReference>
<name>A0A0F7JW46_9GAMM</name>
<dbReference type="EMBL" id="CP011412">
    <property type="protein sequence ID" value="AKH19604.1"/>
    <property type="molecule type" value="Genomic_DNA"/>
</dbReference>
<evidence type="ECO:0000313" key="1">
    <source>
        <dbReference type="EMBL" id="AKH19604.1"/>
    </source>
</evidence>
<reference evidence="1 2" key="1">
    <citation type="journal article" date="2015" name="Genome Announc.">
        <title>Complete Genome Sequence of Sedimenticola thiotaurini Strain SIP-G1, a Polyphosphate- and Polyhydroxyalkanoate-Accumulating Sulfur-Oxidizing Gammaproteobacterium Isolated from Salt Marsh Sediments.</title>
        <authorList>
            <person name="Flood B.E."/>
            <person name="Jones D.S."/>
            <person name="Bailey J.V."/>
        </authorList>
    </citation>
    <scope>NUCLEOTIDE SEQUENCE [LARGE SCALE GENOMIC DNA]</scope>
    <source>
        <strain evidence="1 2">SIP-G1</strain>
    </source>
</reference>
<dbReference type="OrthoDB" id="8527522at2"/>
<protein>
    <submittedName>
        <fullName evidence="1">Uncharacterized protein</fullName>
    </submittedName>
</protein>
<organism evidence="1 2">
    <name type="scientific">Sedimenticola thiotaurini</name>
    <dbReference type="NCBI Taxonomy" id="1543721"/>
    <lineage>
        <taxon>Bacteria</taxon>
        <taxon>Pseudomonadati</taxon>
        <taxon>Pseudomonadota</taxon>
        <taxon>Gammaproteobacteria</taxon>
        <taxon>Chromatiales</taxon>
        <taxon>Sedimenticolaceae</taxon>
        <taxon>Sedimenticola</taxon>
    </lineage>
</organism>
<dbReference type="KEGG" id="seds:AAY24_03670"/>
<dbReference type="RefSeq" id="WP_046858540.1">
    <property type="nucleotide sequence ID" value="NZ_CP011412.1"/>
</dbReference>